<reference evidence="1 2" key="1">
    <citation type="submission" date="2017-03" db="EMBL/GenBank/DDBJ databases">
        <title>WGS assembly of Porphyra umbilicalis.</title>
        <authorList>
            <person name="Brawley S.H."/>
            <person name="Blouin N.A."/>
            <person name="Ficko-Blean E."/>
            <person name="Wheeler G.L."/>
            <person name="Lohr M."/>
            <person name="Goodson H.V."/>
            <person name="Jenkins J.W."/>
            <person name="Blaby-Haas C.E."/>
            <person name="Helliwell K.E."/>
            <person name="Chan C."/>
            <person name="Marriage T."/>
            <person name="Bhattacharya D."/>
            <person name="Klein A.S."/>
            <person name="Badis Y."/>
            <person name="Brodie J."/>
            <person name="Cao Y."/>
            <person name="Collen J."/>
            <person name="Dittami S.M."/>
            <person name="Gachon C.M."/>
            <person name="Green B.R."/>
            <person name="Karpowicz S."/>
            <person name="Kim J.W."/>
            <person name="Kudahl U."/>
            <person name="Lin S."/>
            <person name="Michel G."/>
            <person name="Mittag M."/>
            <person name="Olson B.J."/>
            <person name="Pangilinan J."/>
            <person name="Peng Y."/>
            <person name="Qiu H."/>
            <person name="Shu S."/>
            <person name="Singer J.T."/>
            <person name="Smith A.G."/>
            <person name="Sprecher B.N."/>
            <person name="Wagner V."/>
            <person name="Wang W."/>
            <person name="Wang Z.-Y."/>
            <person name="Yan J."/>
            <person name="Yarish C."/>
            <person name="Zoeuner-Riek S."/>
            <person name="Zhuang Y."/>
            <person name="Zou Y."/>
            <person name="Lindquist E.A."/>
            <person name="Grimwood J."/>
            <person name="Barry K."/>
            <person name="Rokhsar D.S."/>
            <person name="Schmutz J."/>
            <person name="Stiller J.W."/>
            <person name="Grossman A.R."/>
            <person name="Prochnik S.E."/>
        </authorList>
    </citation>
    <scope>NUCLEOTIDE SEQUENCE [LARGE SCALE GENOMIC DNA]</scope>
    <source>
        <strain evidence="1">4086291</strain>
    </source>
</reference>
<evidence type="ECO:0000313" key="1">
    <source>
        <dbReference type="EMBL" id="OSX68624.1"/>
    </source>
</evidence>
<accession>A0A1X6NJ24</accession>
<protein>
    <submittedName>
        <fullName evidence="1">Uncharacterized protein</fullName>
    </submittedName>
</protein>
<dbReference type="OrthoDB" id="340166at2759"/>
<dbReference type="AlphaFoldDB" id="A0A1X6NJ24"/>
<evidence type="ECO:0000313" key="2">
    <source>
        <dbReference type="Proteomes" id="UP000218209"/>
    </source>
</evidence>
<keyword evidence="2" id="KW-1185">Reference proteome</keyword>
<sequence>MVGHFASSLTYMTGDKGQAESNYLLTWPDDDGSDSQFEAITYNATAGTYMVIQESVINSSGHTVPRLMEVSFADGAATVHSQCDGHFTFTSENKGFEGAAIATAADGTSYLLALCEGNFCAGGKVGRKPGNGRLIVMERAAAAAADGGCAWVPVQTVPIPPSADFMDYSAISIYNNTRVAITSQENAAVWVGDLVLGDGSPVHGRHRHRAAVVHGDHGVADGGAERDLFGLTDGKVLDFPRNSRCERIFCTVEGIHWQEADMLVAVSDKMKSGGKQSFVCMEHDQSVHTFLIPA</sequence>
<dbReference type="Proteomes" id="UP000218209">
    <property type="component" value="Unassembled WGS sequence"/>
</dbReference>
<name>A0A1X6NJ24_PORUM</name>
<organism evidence="1 2">
    <name type="scientific">Porphyra umbilicalis</name>
    <name type="common">Purple laver</name>
    <name type="synonym">Red alga</name>
    <dbReference type="NCBI Taxonomy" id="2786"/>
    <lineage>
        <taxon>Eukaryota</taxon>
        <taxon>Rhodophyta</taxon>
        <taxon>Bangiophyceae</taxon>
        <taxon>Bangiales</taxon>
        <taxon>Bangiaceae</taxon>
        <taxon>Porphyra</taxon>
    </lineage>
</organism>
<dbReference type="EMBL" id="KV920278">
    <property type="protein sequence ID" value="OSX68624.1"/>
    <property type="molecule type" value="Genomic_DNA"/>
</dbReference>
<proteinExistence type="predicted"/>
<gene>
    <name evidence="1" type="ORF">BU14_2482s0001</name>
</gene>